<protein>
    <submittedName>
        <fullName evidence="2">Uncharacterized protein</fullName>
    </submittedName>
</protein>
<sequence>MLEQPVAEGEMQPVVNPQSRKISSATSAKPATLKCSRR</sequence>
<reference evidence="2 3" key="1">
    <citation type="submission" date="2018-06" db="EMBL/GenBank/DDBJ databases">
        <authorList>
            <consortium name="Pathogen Informatics"/>
            <person name="Doyle S."/>
        </authorList>
    </citation>
    <scope>NUCLEOTIDE SEQUENCE [LARGE SCALE GENOMIC DNA]</scope>
    <source>
        <strain evidence="2 3">NCTC9128</strain>
    </source>
</reference>
<evidence type="ECO:0000313" key="2">
    <source>
        <dbReference type="EMBL" id="SQC42011.1"/>
    </source>
</evidence>
<accession>A0A2X3F0E9</accession>
<dbReference type="EMBL" id="UAWN01000017">
    <property type="protein sequence ID" value="SQC42011.1"/>
    <property type="molecule type" value="Genomic_DNA"/>
</dbReference>
<dbReference type="AlphaFoldDB" id="A0A2X3F0E9"/>
<feature type="compositionally biased region" description="Polar residues" evidence="1">
    <location>
        <begin position="15"/>
        <end position="29"/>
    </location>
</feature>
<proteinExistence type="predicted"/>
<evidence type="ECO:0000313" key="3">
    <source>
        <dbReference type="Proteomes" id="UP000251088"/>
    </source>
</evidence>
<organism evidence="2 3">
    <name type="scientific">Klebsiella pneumoniae</name>
    <dbReference type="NCBI Taxonomy" id="573"/>
    <lineage>
        <taxon>Bacteria</taxon>
        <taxon>Pseudomonadati</taxon>
        <taxon>Pseudomonadota</taxon>
        <taxon>Gammaproteobacteria</taxon>
        <taxon>Enterobacterales</taxon>
        <taxon>Enterobacteriaceae</taxon>
        <taxon>Klebsiella/Raoultella group</taxon>
        <taxon>Klebsiella</taxon>
        <taxon>Klebsiella pneumoniae complex</taxon>
    </lineage>
</organism>
<name>A0A2X3F0E9_KLEPN</name>
<gene>
    <name evidence="2" type="ORF">NCTC9128_07437</name>
</gene>
<evidence type="ECO:0000256" key="1">
    <source>
        <dbReference type="SAM" id="MobiDB-lite"/>
    </source>
</evidence>
<feature type="region of interest" description="Disordered" evidence="1">
    <location>
        <begin position="1"/>
        <end position="38"/>
    </location>
</feature>
<dbReference type="Proteomes" id="UP000251088">
    <property type="component" value="Unassembled WGS sequence"/>
</dbReference>